<dbReference type="InterPro" id="IPR050095">
    <property type="entry name" value="ECF_ABC_transporter_ATP-bd"/>
</dbReference>
<dbReference type="CDD" id="cd03225">
    <property type="entry name" value="ABC_cobalt_CbiO_domain1"/>
    <property type="match status" value="2"/>
</dbReference>
<comment type="similarity">
    <text evidence="1">Belongs to the ABC transporter superfamily.</text>
</comment>
<dbReference type="GO" id="GO:0043190">
    <property type="term" value="C:ATP-binding cassette (ABC) transporter complex"/>
    <property type="evidence" value="ECO:0007669"/>
    <property type="project" value="TreeGrafter"/>
</dbReference>
<evidence type="ECO:0000256" key="4">
    <source>
        <dbReference type="ARBA" id="ARBA00022840"/>
    </source>
</evidence>
<evidence type="ECO:0000259" key="5">
    <source>
        <dbReference type="PROSITE" id="PS50893"/>
    </source>
</evidence>
<keyword evidence="2" id="KW-0813">Transport</keyword>
<dbReference type="GO" id="GO:0005524">
    <property type="term" value="F:ATP binding"/>
    <property type="evidence" value="ECO:0007669"/>
    <property type="project" value="UniProtKB-KW"/>
</dbReference>
<dbReference type="InterPro" id="IPR003439">
    <property type="entry name" value="ABC_transporter-like_ATP-bd"/>
</dbReference>
<gene>
    <name evidence="6" type="ordered locus">Shel_07510</name>
</gene>
<dbReference type="GO" id="GO:0042626">
    <property type="term" value="F:ATPase-coupled transmembrane transporter activity"/>
    <property type="evidence" value="ECO:0007669"/>
    <property type="project" value="TreeGrafter"/>
</dbReference>
<name>C7N4H3_SLAHD</name>
<evidence type="ECO:0000313" key="6">
    <source>
        <dbReference type="EMBL" id="ACV21808.1"/>
    </source>
</evidence>
<dbReference type="InterPro" id="IPR027417">
    <property type="entry name" value="P-loop_NTPase"/>
</dbReference>
<dbReference type="SUPFAM" id="SSF52540">
    <property type="entry name" value="P-loop containing nucleoside triphosphate hydrolases"/>
    <property type="match status" value="2"/>
</dbReference>
<dbReference type="EMBL" id="CP001684">
    <property type="protein sequence ID" value="ACV21808.1"/>
    <property type="molecule type" value="Genomic_DNA"/>
</dbReference>
<dbReference type="STRING" id="471855.Shel_07510"/>
<evidence type="ECO:0000256" key="3">
    <source>
        <dbReference type="ARBA" id="ARBA00022741"/>
    </source>
</evidence>
<dbReference type="KEGG" id="shi:Shel_07510"/>
<reference evidence="6 7" key="1">
    <citation type="journal article" date="2009" name="Stand. Genomic Sci.">
        <title>Complete genome sequence of Slackia heliotrinireducens type strain (RHS 1).</title>
        <authorList>
            <person name="Pukall R."/>
            <person name="Lapidus A."/>
            <person name="Nolan M."/>
            <person name="Copeland A."/>
            <person name="Glavina Del Rio T."/>
            <person name="Lucas S."/>
            <person name="Chen F."/>
            <person name="Tice H."/>
            <person name="Cheng J.F."/>
            <person name="Chertkov O."/>
            <person name="Bruce D."/>
            <person name="Goodwin L."/>
            <person name="Kuske C."/>
            <person name="Brettin T."/>
            <person name="Detter J.C."/>
            <person name="Han C."/>
            <person name="Pitluck S."/>
            <person name="Pati A."/>
            <person name="Mavrommatis K."/>
            <person name="Ivanova N."/>
            <person name="Ovchinnikova G."/>
            <person name="Chen A."/>
            <person name="Palaniappan K."/>
            <person name="Schneider S."/>
            <person name="Rohde M."/>
            <person name="Chain P."/>
            <person name="D'haeseleer P."/>
            <person name="Goker M."/>
            <person name="Bristow J."/>
            <person name="Eisen J.A."/>
            <person name="Markowitz V."/>
            <person name="Kyrpides N.C."/>
            <person name="Klenk H.P."/>
            <person name="Hugenholtz P."/>
        </authorList>
    </citation>
    <scope>NUCLEOTIDE SEQUENCE [LARGE SCALE GENOMIC DNA]</scope>
    <source>
        <strain evidence="7">ATCC 29202 / DSM 20476 / NCTC 11029 / RHS 1</strain>
    </source>
</reference>
<dbReference type="AlphaFoldDB" id="C7N4H3"/>
<feature type="domain" description="ABC transporter" evidence="5">
    <location>
        <begin position="241"/>
        <end position="483"/>
    </location>
</feature>
<dbReference type="PROSITE" id="PS50893">
    <property type="entry name" value="ABC_TRANSPORTER_2"/>
    <property type="match status" value="2"/>
</dbReference>
<dbReference type="InterPro" id="IPR015856">
    <property type="entry name" value="ABC_transpr_CbiO/EcfA_su"/>
</dbReference>
<dbReference type="SMART" id="SM00382">
    <property type="entry name" value="AAA"/>
    <property type="match status" value="2"/>
</dbReference>
<keyword evidence="7" id="KW-1185">Reference proteome</keyword>
<sequence>MIAGPSGCGKSTLLQVINGLIPHINEGELTGRVLFRGKDVTDVDARYRCAHIGYVMQDPEGQFCTFTVEEELAFGMENLGIDPAEIAYRSERVLAEMGMEDLMDRSLSALSGGQKQKIAIASVLAMEPDVLLLDEPTANLDPVSRNDVLELVVSSARRSGMTVIMVEHNLSDIIDAIDTFTVMDAQGNVVVQGSRSDVIGRLEDPDCSELRGYLPGSLWGPQAIESVWQDDDLTVRGEPVLRVSDVSFAYPLNKGFRKRTYGPPVLDGVDLTVYQEDFLAVVGQNGTGKSTLFNVIFGLYEQQSGSVELFGQDTRTMRKKDMYRTMGLVFQNPELQFITNQVDDELMASLKDEPMSDGEKHDRVSAMLERYGLLPYAGQSPFVLSQGQKRRLSVATMLLTSQKMLFLDEPTYGQDTQNRIELMDEMLRLNSQGVAIVMITHDLELIRRYAKRVVCLDSGKVVLDGTPADYDRMLRDAETDRASDRRMEGGRVDHV</sequence>
<dbReference type="InterPro" id="IPR003593">
    <property type="entry name" value="AAA+_ATPase"/>
</dbReference>
<dbReference type="Gene3D" id="3.40.50.300">
    <property type="entry name" value="P-loop containing nucleotide triphosphate hydrolases"/>
    <property type="match status" value="2"/>
</dbReference>
<evidence type="ECO:0000313" key="7">
    <source>
        <dbReference type="Proteomes" id="UP000002026"/>
    </source>
</evidence>
<keyword evidence="3" id="KW-0547">Nucleotide-binding</keyword>
<dbReference type="PANTHER" id="PTHR43553">
    <property type="entry name" value="HEAVY METAL TRANSPORTER"/>
    <property type="match status" value="1"/>
</dbReference>
<dbReference type="Proteomes" id="UP000002026">
    <property type="component" value="Chromosome"/>
</dbReference>
<dbReference type="InterPro" id="IPR017871">
    <property type="entry name" value="ABC_transporter-like_CS"/>
</dbReference>
<dbReference type="eggNOG" id="COG1122">
    <property type="taxonomic scope" value="Bacteria"/>
</dbReference>
<organism evidence="6 7">
    <name type="scientific">Slackia heliotrinireducens (strain ATCC 29202 / DSM 20476 / NCTC 11029 / RHS 1)</name>
    <name type="common">Peptococcus heliotrinreducens</name>
    <dbReference type="NCBI Taxonomy" id="471855"/>
    <lineage>
        <taxon>Bacteria</taxon>
        <taxon>Bacillati</taxon>
        <taxon>Actinomycetota</taxon>
        <taxon>Coriobacteriia</taxon>
        <taxon>Eggerthellales</taxon>
        <taxon>Eggerthellaceae</taxon>
        <taxon>Slackia</taxon>
    </lineage>
</organism>
<protein>
    <submittedName>
        <fullName evidence="6">ATPase component of various ABC-type transport systems with duplicated ATPase domain</fullName>
    </submittedName>
</protein>
<dbReference type="NCBIfam" id="NF010167">
    <property type="entry name" value="PRK13648.1"/>
    <property type="match status" value="2"/>
</dbReference>
<dbReference type="Pfam" id="PF00005">
    <property type="entry name" value="ABC_tran"/>
    <property type="match status" value="2"/>
</dbReference>
<feature type="domain" description="ABC transporter" evidence="5">
    <location>
        <begin position="2"/>
        <end position="211"/>
    </location>
</feature>
<evidence type="ECO:0000256" key="1">
    <source>
        <dbReference type="ARBA" id="ARBA00005417"/>
    </source>
</evidence>
<keyword evidence="4" id="KW-0067">ATP-binding</keyword>
<dbReference type="PANTHER" id="PTHR43553:SF19">
    <property type="entry name" value="HMP_THIAMINE IMPORT ATP-BINDING PROTEIN YKOD-RELATED"/>
    <property type="match status" value="1"/>
</dbReference>
<evidence type="ECO:0000256" key="2">
    <source>
        <dbReference type="ARBA" id="ARBA00022448"/>
    </source>
</evidence>
<accession>C7N4H3</accession>
<dbReference type="HOGENOM" id="CLU_000604_86_7_11"/>
<proteinExistence type="inferred from homology"/>
<dbReference type="PROSITE" id="PS00211">
    <property type="entry name" value="ABC_TRANSPORTER_1"/>
    <property type="match status" value="2"/>
</dbReference>
<dbReference type="GO" id="GO:0016887">
    <property type="term" value="F:ATP hydrolysis activity"/>
    <property type="evidence" value="ECO:0007669"/>
    <property type="project" value="InterPro"/>
</dbReference>